<comment type="subcellular location">
    <subcellularLocation>
        <location evidence="1">Membrane</location>
        <topology evidence="1">Multi-pass membrane protein</topology>
    </subcellularLocation>
</comment>
<gene>
    <name evidence="12" type="ORF">C1SCF055_LOCUS29769</name>
</gene>
<dbReference type="AlphaFoldDB" id="A0A9P1D6N8"/>
<organism evidence="12">
    <name type="scientific">Cladocopium goreaui</name>
    <dbReference type="NCBI Taxonomy" id="2562237"/>
    <lineage>
        <taxon>Eukaryota</taxon>
        <taxon>Sar</taxon>
        <taxon>Alveolata</taxon>
        <taxon>Dinophyceae</taxon>
        <taxon>Suessiales</taxon>
        <taxon>Symbiodiniaceae</taxon>
        <taxon>Cladocopium</taxon>
    </lineage>
</organism>
<evidence type="ECO:0000313" key="12">
    <source>
        <dbReference type="EMBL" id="CAI4003945.1"/>
    </source>
</evidence>
<keyword evidence="6 11" id="KW-0472">Membrane</keyword>
<evidence type="ECO:0000256" key="10">
    <source>
        <dbReference type="SAM" id="MobiDB-lite"/>
    </source>
</evidence>
<evidence type="ECO:0000313" key="14">
    <source>
        <dbReference type="Proteomes" id="UP001152797"/>
    </source>
</evidence>
<evidence type="ECO:0000256" key="7">
    <source>
        <dbReference type="ARBA" id="ARBA00023173"/>
    </source>
</evidence>
<feature type="region of interest" description="Disordered" evidence="10">
    <location>
        <begin position="734"/>
        <end position="774"/>
    </location>
</feature>
<evidence type="ECO:0000256" key="3">
    <source>
        <dbReference type="ARBA" id="ARBA00022692"/>
    </source>
</evidence>
<feature type="transmembrane region" description="Helical" evidence="11">
    <location>
        <begin position="169"/>
        <end position="195"/>
    </location>
</feature>
<keyword evidence="4 11" id="KW-1133">Transmembrane helix</keyword>
<keyword evidence="5" id="KW-0406">Ion transport</keyword>
<protein>
    <submittedName>
        <fullName evidence="13">H(+)/Cl(-) exchange transporter ClcA</fullName>
    </submittedName>
</protein>
<dbReference type="InterPro" id="IPR014743">
    <property type="entry name" value="Cl-channel_core"/>
</dbReference>
<evidence type="ECO:0000256" key="6">
    <source>
        <dbReference type="ARBA" id="ARBA00023136"/>
    </source>
</evidence>
<evidence type="ECO:0000256" key="4">
    <source>
        <dbReference type="ARBA" id="ARBA00022989"/>
    </source>
</evidence>
<accession>A0A9P1D6N8</accession>
<feature type="transmembrane region" description="Helical" evidence="11">
    <location>
        <begin position="457"/>
        <end position="479"/>
    </location>
</feature>
<evidence type="ECO:0000256" key="2">
    <source>
        <dbReference type="ARBA" id="ARBA00022448"/>
    </source>
</evidence>
<keyword evidence="9" id="KW-0407">Ion channel</keyword>
<evidence type="ECO:0000256" key="1">
    <source>
        <dbReference type="ARBA" id="ARBA00004141"/>
    </source>
</evidence>
<feature type="transmembrane region" description="Helical" evidence="11">
    <location>
        <begin position="270"/>
        <end position="290"/>
    </location>
</feature>
<evidence type="ECO:0000256" key="8">
    <source>
        <dbReference type="ARBA" id="ARBA00023214"/>
    </source>
</evidence>
<dbReference type="EMBL" id="CAMXCT020003336">
    <property type="protein sequence ID" value="CAL1157320.1"/>
    <property type="molecule type" value="Genomic_DNA"/>
</dbReference>
<keyword evidence="3 11" id="KW-0812">Transmembrane</keyword>
<dbReference type="PANTHER" id="PTHR43427:SF6">
    <property type="entry name" value="CHLORIDE CHANNEL PROTEIN CLC-E"/>
    <property type="match status" value="1"/>
</dbReference>
<feature type="transmembrane region" description="Helical" evidence="11">
    <location>
        <begin position="68"/>
        <end position="88"/>
    </location>
</feature>
<dbReference type="Proteomes" id="UP001152797">
    <property type="component" value="Unassembled WGS sequence"/>
</dbReference>
<dbReference type="OrthoDB" id="446177at2759"/>
<dbReference type="InterPro" id="IPR050368">
    <property type="entry name" value="ClC-type_chloride_channel"/>
</dbReference>
<feature type="transmembrane region" description="Helical" evidence="11">
    <location>
        <begin position="236"/>
        <end position="258"/>
    </location>
</feature>
<feature type="transmembrane region" description="Helical" evidence="11">
    <location>
        <begin position="207"/>
        <end position="224"/>
    </location>
</feature>
<proteinExistence type="predicted"/>
<keyword evidence="7" id="KW-0869">Chloride channel</keyword>
<dbReference type="GO" id="GO:0005254">
    <property type="term" value="F:chloride channel activity"/>
    <property type="evidence" value="ECO:0007669"/>
    <property type="project" value="UniProtKB-KW"/>
</dbReference>
<feature type="transmembrane region" description="Helical" evidence="11">
    <location>
        <begin position="405"/>
        <end position="425"/>
    </location>
</feature>
<dbReference type="InterPro" id="IPR001807">
    <property type="entry name" value="ClC"/>
</dbReference>
<dbReference type="SUPFAM" id="SSF81340">
    <property type="entry name" value="Clc chloride channel"/>
    <property type="match status" value="1"/>
</dbReference>
<comment type="caution">
    <text evidence="12">The sequence shown here is derived from an EMBL/GenBank/DDBJ whole genome shotgun (WGS) entry which is preliminary data.</text>
</comment>
<reference evidence="13 14" key="2">
    <citation type="submission" date="2024-05" db="EMBL/GenBank/DDBJ databases">
        <authorList>
            <person name="Chen Y."/>
            <person name="Shah S."/>
            <person name="Dougan E. K."/>
            <person name="Thang M."/>
            <person name="Chan C."/>
        </authorList>
    </citation>
    <scope>NUCLEOTIDE SEQUENCE [LARGE SCALE GENOMIC DNA]</scope>
</reference>
<dbReference type="CDD" id="cd00400">
    <property type="entry name" value="Voltage_gated_ClC"/>
    <property type="match status" value="1"/>
</dbReference>
<reference evidence="12" key="1">
    <citation type="submission" date="2022-10" db="EMBL/GenBank/DDBJ databases">
        <authorList>
            <person name="Chen Y."/>
            <person name="Dougan E. K."/>
            <person name="Chan C."/>
            <person name="Rhodes N."/>
            <person name="Thang M."/>
        </authorList>
    </citation>
    <scope>NUCLEOTIDE SEQUENCE</scope>
</reference>
<feature type="region of interest" description="Disordered" evidence="10">
    <location>
        <begin position="542"/>
        <end position="600"/>
    </location>
</feature>
<dbReference type="EMBL" id="CAMXCT010003336">
    <property type="protein sequence ID" value="CAI4003945.1"/>
    <property type="molecule type" value="Genomic_DNA"/>
</dbReference>
<evidence type="ECO:0000313" key="13">
    <source>
        <dbReference type="EMBL" id="CAL4791257.1"/>
    </source>
</evidence>
<sequence>MTAAVAPDDKLAGVVPEATFLATPKGDGTTATSTARRRDSFQRLSAVPVAPPTSTTDEGKHGHHHHQALPCCLILYVCVVAILCGFLVSGCHKAFVYSGCLLGINGCNSLNGYKYEKMGYILIKAFPEVPEEILYISSSVVGAALCGLIIICLPHHLRQQVKGGGTCQSLVAVATGVGVPLRAAILRMSLAVLFLMSGGSLGAEGPSIQVCTSFAMLAGWYSGIRAAVTQSLLASLGFSCGFAASFNAPLAGITFALEELQHVSTRLTQATIYMIMVAAALSTAVARATAGNYQLFQPTWAEDILQSIEGGSVDKILGKKMWMLIAIPIAVACSLCGFVISKSTSVLHRLVQKYRPLAPLPVAFALQALITASFGALVFRTTGLRGVWGIGAESLQIAMTKTVPLGHLLLFAIGKGLALILGMAVRCPADMLEPVLITGGFLGGAIGSLLPQDDTELLQGGTVMPCIIFGMVGLFASCFRFSLTPIVIVLEIVGTESYSLILPAVLCGFTASTCSDHLFPALLEDILEQDGINLQELAEQAEETFEADDAAREREESEEESVETNGRSMNRHGTSKSHKSRHSGSAPSEGSDRAMSRQNSEAPLSFLRRGLEESLYQQSTAKTKSRTVTIRDGANLLSRSNSHRYHPQSQRHSLPELTSESLCGRLAESGGKIEIPLQGLRNPVDLRFQVHEVVDGDGHHKYFLQVSNSQSPTRGPYRAQSSCKDFEHAGCRSQSLLSVNEERPQQPGEDGLVQTHEASQDEPPVSLHIERQES</sequence>
<feature type="transmembrane region" description="Helical" evidence="11">
    <location>
        <begin position="360"/>
        <end position="379"/>
    </location>
</feature>
<evidence type="ECO:0000256" key="11">
    <source>
        <dbReference type="SAM" id="Phobius"/>
    </source>
</evidence>
<feature type="transmembrane region" description="Helical" evidence="11">
    <location>
        <begin position="133"/>
        <end position="157"/>
    </location>
</feature>
<name>A0A9P1D6N8_9DINO</name>
<evidence type="ECO:0000256" key="9">
    <source>
        <dbReference type="ARBA" id="ARBA00023303"/>
    </source>
</evidence>
<feature type="compositionally biased region" description="Basic residues" evidence="10">
    <location>
        <begin position="569"/>
        <end position="582"/>
    </location>
</feature>
<keyword evidence="2" id="KW-0813">Transport</keyword>
<dbReference type="PRINTS" id="PR00762">
    <property type="entry name" value="CLCHANNEL"/>
</dbReference>
<dbReference type="GO" id="GO:0034707">
    <property type="term" value="C:chloride channel complex"/>
    <property type="evidence" value="ECO:0007669"/>
    <property type="project" value="UniProtKB-KW"/>
</dbReference>
<keyword evidence="14" id="KW-1185">Reference proteome</keyword>
<evidence type="ECO:0000256" key="5">
    <source>
        <dbReference type="ARBA" id="ARBA00023065"/>
    </source>
</evidence>
<dbReference type="EMBL" id="CAMXCT030003336">
    <property type="protein sequence ID" value="CAL4791257.1"/>
    <property type="molecule type" value="Genomic_DNA"/>
</dbReference>
<dbReference type="PANTHER" id="PTHR43427">
    <property type="entry name" value="CHLORIDE CHANNEL PROTEIN CLC-E"/>
    <property type="match status" value="1"/>
</dbReference>
<feature type="transmembrane region" description="Helical" evidence="11">
    <location>
        <begin position="486"/>
        <end position="506"/>
    </location>
</feature>
<feature type="transmembrane region" description="Helical" evidence="11">
    <location>
        <begin position="321"/>
        <end position="340"/>
    </location>
</feature>
<dbReference type="Pfam" id="PF00654">
    <property type="entry name" value="Voltage_CLC"/>
    <property type="match status" value="1"/>
</dbReference>
<keyword evidence="8" id="KW-0868">Chloride</keyword>
<dbReference type="Gene3D" id="1.10.3080.10">
    <property type="entry name" value="Clc chloride channel"/>
    <property type="match status" value="1"/>
</dbReference>